<dbReference type="GO" id="GO:0051539">
    <property type="term" value="F:4 iron, 4 sulfur cluster binding"/>
    <property type="evidence" value="ECO:0007669"/>
    <property type="project" value="UniProtKB-KW"/>
</dbReference>
<dbReference type="PROSITE" id="PS51656">
    <property type="entry name" value="4FE4S"/>
    <property type="match status" value="1"/>
</dbReference>
<sequence length="216" mass="23538">MSESKQWTPPGKNCGVCGFQTCADFSAAVARKSKAVSDCIFYSGKSSSSKESPFPIISDSCYSGTDVTGMPYDFVIHAFPNEPSARKIILPFRPDLTERMDIRADDLVLGRPAGAGCPVQHVLKVREADPVTGVIIGYVVSPAEARENSEIKDVKMYHMIGFEGRAQVISNPPEFGKRYSFLPGFCMMHRAHSGLVNLVLNKPSGIHVRVEGVIVL</sequence>
<dbReference type="GO" id="GO:0046872">
    <property type="term" value="F:metal ion binding"/>
    <property type="evidence" value="ECO:0007669"/>
    <property type="project" value="UniProtKB-KW"/>
</dbReference>
<accession>A0AA96V8X8</accession>
<keyword evidence="3" id="KW-0408">Iron</keyword>
<feature type="domain" description="4Fe-4S" evidence="5">
    <location>
        <begin position="1"/>
        <end position="56"/>
    </location>
</feature>
<dbReference type="GeneID" id="85196679"/>
<keyword evidence="2" id="KW-0479">Metal-binding</keyword>
<evidence type="ECO:0000259" key="5">
    <source>
        <dbReference type="PROSITE" id="PS51656"/>
    </source>
</evidence>
<name>A0AA96V8X8_9EURY</name>
<evidence type="ECO:0000256" key="1">
    <source>
        <dbReference type="ARBA" id="ARBA00022485"/>
    </source>
</evidence>
<evidence type="ECO:0000313" key="7">
    <source>
        <dbReference type="Proteomes" id="UP001302662"/>
    </source>
</evidence>
<dbReference type="EMBL" id="CP131062">
    <property type="protein sequence ID" value="WNY28046.1"/>
    <property type="molecule type" value="Genomic_DNA"/>
</dbReference>
<organism evidence="6 7">
    <name type="scientific">Methanimicrococcus stummii</name>
    <dbReference type="NCBI Taxonomy" id="3028294"/>
    <lineage>
        <taxon>Archaea</taxon>
        <taxon>Methanobacteriati</taxon>
        <taxon>Methanobacteriota</taxon>
        <taxon>Stenosarchaea group</taxon>
        <taxon>Methanomicrobia</taxon>
        <taxon>Methanosarcinales</taxon>
        <taxon>Methanosarcinaceae</taxon>
        <taxon>Methanimicrococcus</taxon>
    </lineage>
</organism>
<keyword evidence="1" id="KW-0004">4Fe-4S</keyword>
<dbReference type="InterPro" id="IPR007202">
    <property type="entry name" value="4Fe-4S_dom"/>
</dbReference>
<evidence type="ECO:0000256" key="3">
    <source>
        <dbReference type="ARBA" id="ARBA00023004"/>
    </source>
</evidence>
<reference evidence="6 7" key="1">
    <citation type="submission" date="2023-07" db="EMBL/GenBank/DDBJ databases">
        <title>Closed genome sequence of Methanimicrococcus sp. Es2.</title>
        <authorList>
            <person name="Protasov E."/>
            <person name="Platt K."/>
            <person name="Reeh H."/>
            <person name="Poehlein A."/>
            <person name="Daniel R."/>
            <person name="Brune A."/>
        </authorList>
    </citation>
    <scope>NUCLEOTIDE SEQUENCE [LARGE SCALE GENOMIC DNA]</scope>
    <source>
        <strain evidence="6 7">Es2</strain>
    </source>
</reference>
<keyword evidence="4" id="KW-0411">Iron-sulfur</keyword>
<dbReference type="RefSeq" id="WP_316559605.1">
    <property type="nucleotide sequence ID" value="NZ_CP131062.1"/>
</dbReference>
<proteinExistence type="predicted"/>
<evidence type="ECO:0000256" key="2">
    <source>
        <dbReference type="ARBA" id="ARBA00022723"/>
    </source>
</evidence>
<evidence type="ECO:0000313" key="6">
    <source>
        <dbReference type="EMBL" id="WNY28046.1"/>
    </source>
</evidence>
<dbReference type="Gene3D" id="1.10.15.40">
    <property type="entry name" value="Electron transport complex subunit B, putative Fe-S cluster"/>
    <property type="match status" value="1"/>
</dbReference>
<dbReference type="AlphaFoldDB" id="A0AA96V8X8"/>
<gene>
    <name evidence="6" type="ORF">MmiEs2_02260</name>
</gene>
<evidence type="ECO:0000256" key="4">
    <source>
        <dbReference type="ARBA" id="ARBA00023014"/>
    </source>
</evidence>
<protein>
    <recommendedName>
        <fullName evidence="5">4Fe-4S domain-containing protein</fullName>
    </recommendedName>
</protein>
<dbReference type="Pfam" id="PF04060">
    <property type="entry name" value="FeS"/>
    <property type="match status" value="1"/>
</dbReference>
<dbReference type="Proteomes" id="UP001302662">
    <property type="component" value="Chromosome"/>
</dbReference>
<keyword evidence="7" id="KW-1185">Reference proteome</keyword>
<dbReference type="KEGG" id="mees:MmiEs2_02260"/>